<dbReference type="RefSeq" id="WP_091783328.1">
    <property type="nucleotide sequence ID" value="NZ_LT629711.1"/>
</dbReference>
<dbReference type="STRING" id="443156.SAMN04489867_1395"/>
<evidence type="ECO:0000313" key="1">
    <source>
        <dbReference type="EMBL" id="SDP09218.1"/>
    </source>
</evidence>
<sequence length="249" mass="26584">MLILLPPSESKTGRLRGRSVDHERLSFPGLAPTRQAVAEALAKVSAHPDAAATLGVSANLTAEIARNLVLHSAPALPASRVYSGVLYDAFGYADLDAAARRRANRWVVVVSALYGAVRPTDAIAPYRLSMAVNLPGVGPLASAWKPELTAVLPQVAGRGVVVDCRSSTYAAAWTPTGDLAERWVQVRVPGATHMAKHTRGLVTRELCRAGREVRRVPDLLDVLAESFEVALIPPVRAGRPWVLDATARP</sequence>
<gene>
    <name evidence="1" type="ORF">SAMN04489867_1395</name>
</gene>
<dbReference type="GO" id="GO:0005829">
    <property type="term" value="C:cytosol"/>
    <property type="evidence" value="ECO:0007669"/>
    <property type="project" value="TreeGrafter"/>
</dbReference>
<dbReference type="Proteomes" id="UP000199077">
    <property type="component" value="Chromosome I"/>
</dbReference>
<evidence type="ECO:0008006" key="3">
    <source>
        <dbReference type="Google" id="ProtNLM"/>
    </source>
</evidence>
<keyword evidence="2" id="KW-1185">Reference proteome</keyword>
<protein>
    <recommendedName>
        <fullName evidence="3">Peroxide stress protein YaaA</fullName>
    </recommendedName>
</protein>
<dbReference type="Pfam" id="PF03883">
    <property type="entry name" value="H2O2_YaaD"/>
    <property type="match status" value="1"/>
</dbReference>
<reference evidence="2" key="1">
    <citation type="submission" date="2016-10" db="EMBL/GenBank/DDBJ databases">
        <authorList>
            <person name="Varghese N."/>
            <person name="Submissions S."/>
        </authorList>
    </citation>
    <scope>NUCLEOTIDE SEQUENCE [LARGE SCALE GENOMIC DNA]</scope>
    <source>
        <strain evidence="2">DSM 22329</strain>
    </source>
</reference>
<dbReference type="EMBL" id="LT629711">
    <property type="protein sequence ID" value="SDP09218.1"/>
    <property type="molecule type" value="Genomic_DNA"/>
</dbReference>
<name>A0A1H0PXJ7_9MICO</name>
<dbReference type="AlphaFoldDB" id="A0A1H0PXJ7"/>
<accession>A0A1H0PXJ7</accession>
<dbReference type="GO" id="GO:0033194">
    <property type="term" value="P:response to hydroperoxide"/>
    <property type="evidence" value="ECO:0007669"/>
    <property type="project" value="TreeGrafter"/>
</dbReference>
<organism evidence="1 2">
    <name type="scientific">Pedococcus dokdonensis</name>
    <dbReference type="NCBI Taxonomy" id="443156"/>
    <lineage>
        <taxon>Bacteria</taxon>
        <taxon>Bacillati</taxon>
        <taxon>Actinomycetota</taxon>
        <taxon>Actinomycetes</taxon>
        <taxon>Micrococcales</taxon>
        <taxon>Intrasporangiaceae</taxon>
        <taxon>Pedococcus</taxon>
    </lineage>
</organism>
<dbReference type="OrthoDB" id="3210767at2"/>
<proteinExistence type="predicted"/>
<dbReference type="PANTHER" id="PTHR30283:SF4">
    <property type="entry name" value="PEROXIDE STRESS RESISTANCE PROTEIN YAAA"/>
    <property type="match status" value="1"/>
</dbReference>
<dbReference type="InterPro" id="IPR005583">
    <property type="entry name" value="YaaA"/>
</dbReference>
<evidence type="ECO:0000313" key="2">
    <source>
        <dbReference type="Proteomes" id="UP000199077"/>
    </source>
</evidence>
<dbReference type="PANTHER" id="PTHR30283">
    <property type="entry name" value="PEROXIDE STRESS RESPONSE PROTEIN YAAA"/>
    <property type="match status" value="1"/>
</dbReference>